<name>U4KU24_PYROM</name>
<proteinExistence type="predicted"/>
<accession>U4KU24</accession>
<dbReference type="EMBL" id="HF935200">
    <property type="protein sequence ID" value="CCX04372.1"/>
    <property type="molecule type" value="Genomic_DNA"/>
</dbReference>
<dbReference type="InterPro" id="IPR036770">
    <property type="entry name" value="Ankyrin_rpt-contain_sf"/>
</dbReference>
<organism evidence="1 2">
    <name type="scientific">Pyronema omphalodes (strain CBS 100304)</name>
    <name type="common">Pyronema confluens</name>
    <dbReference type="NCBI Taxonomy" id="1076935"/>
    <lineage>
        <taxon>Eukaryota</taxon>
        <taxon>Fungi</taxon>
        <taxon>Dikarya</taxon>
        <taxon>Ascomycota</taxon>
        <taxon>Pezizomycotina</taxon>
        <taxon>Pezizomycetes</taxon>
        <taxon>Pezizales</taxon>
        <taxon>Pyronemataceae</taxon>
        <taxon>Pyronema</taxon>
    </lineage>
</organism>
<dbReference type="Pfam" id="PF12796">
    <property type="entry name" value="Ank_2"/>
    <property type="match status" value="1"/>
</dbReference>
<gene>
    <name evidence="1" type="ORF">PCON_01949</name>
</gene>
<reference evidence="1 2" key="1">
    <citation type="journal article" date="2013" name="PLoS Genet.">
        <title>The genome and development-dependent transcriptomes of Pyronema confluens: a window into fungal evolution.</title>
        <authorList>
            <person name="Traeger S."/>
            <person name="Altegoer F."/>
            <person name="Freitag M."/>
            <person name="Gabaldon T."/>
            <person name="Kempken F."/>
            <person name="Kumar A."/>
            <person name="Marcet-Houben M."/>
            <person name="Poggeler S."/>
            <person name="Stajich J.E."/>
            <person name="Nowrousian M."/>
        </authorList>
    </citation>
    <scope>NUCLEOTIDE SEQUENCE [LARGE SCALE GENOMIC DNA]</scope>
    <source>
        <strain evidence="2">CBS 100304</strain>
        <tissue evidence="1">Vegetative mycelium</tissue>
    </source>
</reference>
<dbReference type="InterPro" id="IPR002110">
    <property type="entry name" value="Ankyrin_rpt"/>
</dbReference>
<dbReference type="OrthoDB" id="6600467at2759"/>
<dbReference type="AlphaFoldDB" id="U4KU24"/>
<evidence type="ECO:0000313" key="2">
    <source>
        <dbReference type="Proteomes" id="UP000018144"/>
    </source>
</evidence>
<dbReference type="Proteomes" id="UP000018144">
    <property type="component" value="Unassembled WGS sequence"/>
</dbReference>
<protein>
    <submittedName>
        <fullName evidence="1">Similar to KN motif and ankyrin repeat domain-containing protein 2 acc. no. Q1LZH7</fullName>
    </submittedName>
</protein>
<dbReference type="SUPFAM" id="SSF48403">
    <property type="entry name" value="Ankyrin repeat"/>
    <property type="match status" value="1"/>
</dbReference>
<sequence>MALPHSFGQPRMDMPILYVYLYHEPKSVLADYDGNTAPMRAASRGYGEIVSLLLSRPDIDCGLKETKSGFRAIELAAHNGHTEVFSFLKEHERTNNCPIHVEHDDSTLEPQFLQKTYSKPVSRLSIPIAKLSWYYPFRSSAEIG</sequence>
<evidence type="ECO:0000313" key="1">
    <source>
        <dbReference type="EMBL" id="CCX04372.1"/>
    </source>
</evidence>
<keyword evidence="2" id="KW-1185">Reference proteome</keyword>
<dbReference type="Gene3D" id="1.25.40.20">
    <property type="entry name" value="Ankyrin repeat-containing domain"/>
    <property type="match status" value="1"/>
</dbReference>